<dbReference type="EMBL" id="BAFN01000001">
    <property type="protein sequence ID" value="GAN31690.1"/>
    <property type="molecule type" value="Genomic_DNA"/>
</dbReference>
<name>A0ABQ0JSI6_9BACT</name>
<dbReference type="Pfam" id="PF08308">
    <property type="entry name" value="PEGA"/>
    <property type="match status" value="1"/>
</dbReference>
<comment type="caution">
    <text evidence="2">The sequence shown here is derived from an EMBL/GenBank/DDBJ whole genome shotgun (WGS) entry which is preliminary data.</text>
</comment>
<feature type="domain" description="PEGA" evidence="1">
    <location>
        <begin position="30"/>
        <end position="70"/>
    </location>
</feature>
<dbReference type="InterPro" id="IPR013229">
    <property type="entry name" value="PEGA"/>
</dbReference>
<evidence type="ECO:0000313" key="3">
    <source>
        <dbReference type="Proteomes" id="UP000032309"/>
    </source>
</evidence>
<evidence type="ECO:0000313" key="2">
    <source>
        <dbReference type="EMBL" id="GAN31690.1"/>
    </source>
</evidence>
<organism evidence="2 3">
    <name type="scientific">Candidatus Brocadia sinica JPN1</name>
    <dbReference type="NCBI Taxonomy" id="1197129"/>
    <lineage>
        <taxon>Bacteria</taxon>
        <taxon>Pseudomonadati</taxon>
        <taxon>Planctomycetota</taxon>
        <taxon>Candidatus Brocadiia</taxon>
        <taxon>Candidatus Brocadiales</taxon>
        <taxon>Candidatus Brocadiaceae</taxon>
        <taxon>Candidatus Brocadia</taxon>
    </lineage>
</organism>
<dbReference type="PROSITE" id="PS51257">
    <property type="entry name" value="PROKAR_LIPOPROTEIN"/>
    <property type="match status" value="1"/>
</dbReference>
<keyword evidence="3" id="KW-1185">Reference proteome</keyword>
<accession>A0ABQ0JSI6</accession>
<dbReference type="RefSeq" id="WP_052561503.1">
    <property type="nucleotide sequence ID" value="NZ_BAFN01000001.1"/>
</dbReference>
<reference evidence="3" key="1">
    <citation type="journal article" date="2015" name="Genome Announc.">
        <title>Draft Genome Sequence of an Anaerobic Ammonium-Oxidizing Bacterium, "Candidatus Brocadia sinica".</title>
        <authorList>
            <person name="Oshiki M."/>
            <person name="Shinyako-Hata K."/>
            <person name="Satoh H."/>
            <person name="Okabe S."/>
        </authorList>
    </citation>
    <scope>NUCLEOTIDE SEQUENCE [LARGE SCALE GENOMIC DNA]</scope>
    <source>
        <strain evidence="3">JPN1</strain>
    </source>
</reference>
<protein>
    <recommendedName>
        <fullName evidence="1">PEGA domain-containing protein</fullName>
    </recommendedName>
</protein>
<gene>
    <name evidence="2" type="ORF">BROSI_A0192</name>
</gene>
<evidence type="ECO:0000259" key="1">
    <source>
        <dbReference type="Pfam" id="PF08308"/>
    </source>
</evidence>
<proteinExistence type="predicted"/>
<dbReference type="Proteomes" id="UP000032309">
    <property type="component" value="Unassembled WGS sequence"/>
</dbReference>
<sequence length="152" mass="17606">MSEQFLKPVIVTIMCCFLSGASLCGCVLRTLTINSEPPGAMVYLDDEPIGETPVITTFTYYGTRKVTLEKVDTDGRLLYERKIAYEKIKPPFYQILPLDFFSEILLPMKLKDEHSFTYQLDPLKQLPKQEHQEMVIQNAEELRERLRMPVAR</sequence>